<dbReference type="InterPro" id="IPR036388">
    <property type="entry name" value="WH-like_DNA-bd_sf"/>
</dbReference>
<dbReference type="RefSeq" id="WP_117892431.1">
    <property type="nucleotide sequence ID" value="NZ_CABJCV010000001.1"/>
</dbReference>
<dbReference type="PANTHER" id="PTHR30603">
    <property type="entry name" value="RNA POLYMERASE SIGMA FACTOR RPO"/>
    <property type="match status" value="1"/>
</dbReference>
<dbReference type="PANTHER" id="PTHR30603:SF60">
    <property type="entry name" value="RNA POLYMERASE SIGMA FACTOR RPOD"/>
    <property type="match status" value="1"/>
</dbReference>
<dbReference type="InterPro" id="IPR012760">
    <property type="entry name" value="RNA_pol_sigma_RpoD_C"/>
</dbReference>
<dbReference type="InterPro" id="IPR014284">
    <property type="entry name" value="RNA_pol_sigma-70_dom"/>
</dbReference>
<dbReference type="Pfam" id="PF04545">
    <property type="entry name" value="Sigma70_r4"/>
    <property type="match status" value="1"/>
</dbReference>
<keyword evidence="5 6" id="KW-0804">Transcription</keyword>
<evidence type="ECO:0000256" key="1">
    <source>
        <dbReference type="ARBA" id="ARBA00022490"/>
    </source>
</evidence>
<dbReference type="AlphaFoldDB" id="A0A412G6S6"/>
<proteinExistence type="inferred from homology"/>
<keyword evidence="3 6" id="KW-0731">Sigma factor</keyword>
<dbReference type="PRINTS" id="PR00046">
    <property type="entry name" value="SIGMA70FCT"/>
</dbReference>
<dbReference type="InterPro" id="IPR009042">
    <property type="entry name" value="RNA_pol_sigma70_r1_2"/>
</dbReference>
<comment type="caution">
    <text evidence="6">Lacks conserved residue(s) required for the propagation of feature annotation.</text>
</comment>
<gene>
    <name evidence="9" type="primary">rpoD</name>
    <name evidence="6" type="synonym">sigA</name>
    <name evidence="9" type="ORF">DWY25_00745</name>
</gene>
<dbReference type="InterPro" id="IPR028630">
    <property type="entry name" value="Sigma70_RpoD"/>
</dbReference>
<dbReference type="InterPro" id="IPR013325">
    <property type="entry name" value="RNA_pol_sigma_r2"/>
</dbReference>
<dbReference type="GO" id="GO:0005737">
    <property type="term" value="C:cytoplasm"/>
    <property type="evidence" value="ECO:0007669"/>
    <property type="project" value="UniProtKB-SubCell"/>
</dbReference>
<evidence type="ECO:0000256" key="4">
    <source>
        <dbReference type="ARBA" id="ARBA00023125"/>
    </source>
</evidence>
<comment type="similarity">
    <text evidence="6">Belongs to the sigma-70 factor family. RpoD/SigA subfamily.</text>
</comment>
<dbReference type="GeneID" id="83013938"/>
<dbReference type="InterPro" id="IPR007624">
    <property type="entry name" value="RNA_pol_sigma70_r3"/>
</dbReference>
<dbReference type="EMBL" id="QRUP01000001">
    <property type="protein sequence ID" value="RGR76852.1"/>
    <property type="molecule type" value="Genomic_DNA"/>
</dbReference>
<organism evidence="9 10">
    <name type="scientific">Holdemania filiformis</name>
    <dbReference type="NCBI Taxonomy" id="61171"/>
    <lineage>
        <taxon>Bacteria</taxon>
        <taxon>Bacillati</taxon>
        <taxon>Bacillota</taxon>
        <taxon>Erysipelotrichia</taxon>
        <taxon>Erysipelotrichales</taxon>
        <taxon>Erysipelotrichaceae</taxon>
        <taxon>Holdemania</taxon>
    </lineage>
</organism>
<dbReference type="GO" id="GO:0003677">
    <property type="term" value="F:DNA binding"/>
    <property type="evidence" value="ECO:0007669"/>
    <property type="project" value="UniProtKB-UniRule"/>
</dbReference>
<dbReference type="InterPro" id="IPR007627">
    <property type="entry name" value="RNA_pol_sigma70_r2"/>
</dbReference>
<evidence type="ECO:0000259" key="7">
    <source>
        <dbReference type="PROSITE" id="PS00715"/>
    </source>
</evidence>
<dbReference type="Gene3D" id="1.10.601.10">
    <property type="entry name" value="RNA Polymerase Primary Sigma Factor"/>
    <property type="match status" value="2"/>
</dbReference>
<dbReference type="Gene3D" id="1.10.10.10">
    <property type="entry name" value="Winged helix-like DNA-binding domain superfamily/Winged helix DNA-binding domain"/>
    <property type="match status" value="2"/>
</dbReference>
<comment type="subcellular location">
    <subcellularLocation>
        <location evidence="6">Cytoplasm</location>
    </subcellularLocation>
</comment>
<dbReference type="Pfam" id="PF00140">
    <property type="entry name" value="Sigma70_r1_2"/>
    <property type="match status" value="1"/>
</dbReference>
<dbReference type="Pfam" id="PF04542">
    <property type="entry name" value="Sigma70_r2"/>
    <property type="match status" value="1"/>
</dbReference>
<dbReference type="SUPFAM" id="SSF88946">
    <property type="entry name" value="Sigma2 domain of RNA polymerase sigma factors"/>
    <property type="match status" value="1"/>
</dbReference>
<evidence type="ECO:0000256" key="5">
    <source>
        <dbReference type="ARBA" id="ARBA00023163"/>
    </source>
</evidence>
<evidence type="ECO:0000313" key="9">
    <source>
        <dbReference type="EMBL" id="RGR76852.1"/>
    </source>
</evidence>
<dbReference type="PROSITE" id="PS00715">
    <property type="entry name" value="SIGMA70_1"/>
    <property type="match status" value="1"/>
</dbReference>
<dbReference type="PROSITE" id="PS00716">
    <property type="entry name" value="SIGMA70_2"/>
    <property type="match status" value="1"/>
</dbReference>
<comment type="subunit">
    <text evidence="6">Interacts transiently with the RNA polymerase catalytic core.</text>
</comment>
<evidence type="ECO:0000256" key="2">
    <source>
        <dbReference type="ARBA" id="ARBA00023015"/>
    </source>
</evidence>
<feature type="domain" description="RNA polymerase sigma-70" evidence="7">
    <location>
        <begin position="196"/>
        <end position="209"/>
    </location>
</feature>
<reference evidence="9 10" key="1">
    <citation type="submission" date="2018-08" db="EMBL/GenBank/DDBJ databases">
        <title>A genome reference for cultivated species of the human gut microbiota.</title>
        <authorList>
            <person name="Zou Y."/>
            <person name="Xue W."/>
            <person name="Luo G."/>
        </authorList>
    </citation>
    <scope>NUCLEOTIDE SEQUENCE [LARGE SCALE GENOMIC DNA]</scope>
    <source>
        <strain evidence="9 10">AF24-29</strain>
    </source>
</reference>
<dbReference type="FunFam" id="1.10.10.10:FF:000004">
    <property type="entry name" value="RNA polymerase sigma factor SigA"/>
    <property type="match status" value="1"/>
</dbReference>
<dbReference type="InterPro" id="IPR050239">
    <property type="entry name" value="Sigma-70_RNA_pol_init_factors"/>
</dbReference>
<dbReference type="GO" id="GO:0006352">
    <property type="term" value="P:DNA-templated transcription initiation"/>
    <property type="evidence" value="ECO:0007669"/>
    <property type="project" value="UniProtKB-UniRule"/>
</dbReference>
<evidence type="ECO:0000256" key="3">
    <source>
        <dbReference type="ARBA" id="ARBA00023082"/>
    </source>
</evidence>
<feature type="region of interest" description="Sigma-70 factor domain-4" evidence="6">
    <location>
        <begin position="341"/>
        <end position="394"/>
    </location>
</feature>
<evidence type="ECO:0000313" key="10">
    <source>
        <dbReference type="Proteomes" id="UP000284178"/>
    </source>
</evidence>
<feature type="region of interest" description="Sigma-70 factor domain-2" evidence="6">
    <location>
        <begin position="172"/>
        <end position="242"/>
    </location>
</feature>
<dbReference type="Pfam" id="PF04539">
    <property type="entry name" value="Sigma70_r3"/>
    <property type="match status" value="1"/>
</dbReference>
<dbReference type="Proteomes" id="UP000284178">
    <property type="component" value="Unassembled WGS sequence"/>
</dbReference>
<dbReference type="SUPFAM" id="SSF88659">
    <property type="entry name" value="Sigma3 and sigma4 domains of RNA polymerase sigma factors"/>
    <property type="match status" value="2"/>
</dbReference>
<dbReference type="NCBIfam" id="TIGR02937">
    <property type="entry name" value="sigma70-ECF"/>
    <property type="match status" value="1"/>
</dbReference>
<dbReference type="CDD" id="cd06171">
    <property type="entry name" value="Sigma70_r4"/>
    <property type="match status" value="1"/>
</dbReference>
<keyword evidence="4 6" id="KW-0238">DNA-binding</keyword>
<comment type="function">
    <text evidence="6">Sigma factors are initiation factors that promote the attachment of RNA polymerase to specific initiation sites and are then released. This sigma factor is the primary sigma factor during exponential growth.</text>
</comment>
<feature type="short sequence motif" description="Interaction with polymerase core subunit RpoC" evidence="6">
    <location>
        <begin position="196"/>
        <end position="199"/>
    </location>
</feature>
<dbReference type="NCBIfam" id="TIGR02393">
    <property type="entry name" value="RpoD_Cterm"/>
    <property type="match status" value="1"/>
</dbReference>
<evidence type="ECO:0000256" key="6">
    <source>
        <dbReference type="HAMAP-Rule" id="MF_00963"/>
    </source>
</evidence>
<dbReference type="GO" id="GO:0016987">
    <property type="term" value="F:sigma factor activity"/>
    <property type="evidence" value="ECO:0007669"/>
    <property type="project" value="UniProtKB-UniRule"/>
</dbReference>
<sequence>MKKNTKTKETKMPVYKTLDQLKEEFKKTYLADKVVYQKDVMDALEHLDLTDNDMDDLYEWFAAEGIDISEDDDIEELENIEIPEAGAMTQDIGDDLEFLAEDAGEDFDEEVEDVEVPIDLTETYSSSPYVRINDPVKMYLKEIGRVPLLNPEDEPEIARRIQAGDEEAKRILISSNLRLVVSIAKKYVGRGMLFLDLIQEGNMGLVKAVEKFDYTKGFKFSTYATWWIRQAITRAIADQARTIRIPVHMVETINKLTRVQRQLVQDLGREPTAEEIAEKMENITPDKVREIQKIALEPVSLETPIGEEDDSHLGDFIEDKDAMSPDQYANNQLLKDEINNVLQGLTEREEKVLRLRFGLYDGRTRTLEEVGKEFNVTRERIRQIEAKALRKLKHPTRSKRLRDFVDKN</sequence>
<evidence type="ECO:0000259" key="8">
    <source>
        <dbReference type="PROSITE" id="PS00716"/>
    </source>
</evidence>
<dbReference type="HAMAP" id="MF_00963">
    <property type="entry name" value="Sigma70_RpoD_SigA"/>
    <property type="match status" value="1"/>
</dbReference>
<keyword evidence="10" id="KW-1185">Reference proteome</keyword>
<feature type="DNA-binding region" description="H-T-H motif" evidence="6">
    <location>
        <begin position="367"/>
        <end position="386"/>
    </location>
</feature>
<dbReference type="FunFam" id="1.10.10.10:FF:000002">
    <property type="entry name" value="RNA polymerase sigma factor SigA"/>
    <property type="match status" value="1"/>
</dbReference>
<name>A0A412G6S6_9FIRM</name>
<feature type="domain" description="RNA polymerase sigma-70" evidence="8">
    <location>
        <begin position="366"/>
        <end position="392"/>
    </location>
</feature>
<keyword evidence="1 6" id="KW-0963">Cytoplasm</keyword>
<dbReference type="InterPro" id="IPR007630">
    <property type="entry name" value="RNA_pol_sigma70_r4"/>
</dbReference>
<dbReference type="FunFam" id="1.10.601.10:FF:000001">
    <property type="entry name" value="RNA polymerase sigma factor SigA"/>
    <property type="match status" value="1"/>
</dbReference>
<dbReference type="InterPro" id="IPR000943">
    <property type="entry name" value="RNA_pol_sigma70"/>
</dbReference>
<comment type="caution">
    <text evidence="9">The sequence shown here is derived from an EMBL/GenBank/DDBJ whole genome shotgun (WGS) entry which is preliminary data.</text>
</comment>
<accession>A0A412G6S6</accession>
<keyword evidence="2 6" id="KW-0805">Transcription regulation</keyword>
<protein>
    <recommendedName>
        <fullName evidence="6">RNA polymerase sigma factor SigA</fullName>
    </recommendedName>
</protein>
<dbReference type="InterPro" id="IPR013324">
    <property type="entry name" value="RNA_pol_sigma_r3/r4-like"/>
</dbReference>